<name>F4KLH9_PORAD</name>
<dbReference type="AlphaFoldDB" id="F4KLH9"/>
<accession>F4KLH9</accession>
<gene>
    <name evidence="2" type="ordered locus">Poras_0132</name>
</gene>
<feature type="chain" id="PRO_5003316771" description="Secretion system C-terminal sorting domain-containing protein" evidence="1">
    <location>
        <begin position="19"/>
        <end position="797"/>
    </location>
</feature>
<evidence type="ECO:0008006" key="4">
    <source>
        <dbReference type="Google" id="ProtNLM"/>
    </source>
</evidence>
<dbReference type="Gene3D" id="2.60.120.260">
    <property type="entry name" value="Galactose-binding domain-like"/>
    <property type="match status" value="1"/>
</dbReference>
<dbReference type="HOGENOM" id="CLU_352624_0_0_10"/>
<dbReference type="RefSeq" id="WP_013759789.1">
    <property type="nucleotide sequence ID" value="NC_015501.1"/>
</dbReference>
<evidence type="ECO:0000313" key="2">
    <source>
        <dbReference type="EMBL" id="AEE12086.1"/>
    </source>
</evidence>
<keyword evidence="1" id="KW-0732">Signal</keyword>
<protein>
    <recommendedName>
        <fullName evidence="4">Secretion system C-terminal sorting domain-containing protein</fullName>
    </recommendedName>
</protein>
<evidence type="ECO:0000313" key="3">
    <source>
        <dbReference type="Proteomes" id="UP000006545"/>
    </source>
</evidence>
<dbReference type="EMBL" id="CP002689">
    <property type="protein sequence ID" value="AEE12086.1"/>
    <property type="molecule type" value="Genomic_DNA"/>
</dbReference>
<organism evidence="2 3">
    <name type="scientific">Porphyromonas asaccharolytica (strain ATCC 25260 / DSM 20707 / BCRC 10618 / CCUG 7834 / JCM 6326 / LMG 13178 / VPI 4198 / B440)</name>
    <name type="common">Bacteroides asaccharolyticus</name>
    <dbReference type="NCBI Taxonomy" id="879243"/>
    <lineage>
        <taxon>Bacteria</taxon>
        <taxon>Pseudomonadati</taxon>
        <taxon>Bacteroidota</taxon>
        <taxon>Bacteroidia</taxon>
        <taxon>Bacteroidales</taxon>
        <taxon>Porphyromonadaceae</taxon>
        <taxon>Porphyromonas</taxon>
    </lineage>
</organism>
<evidence type="ECO:0000256" key="1">
    <source>
        <dbReference type="SAM" id="SignalP"/>
    </source>
</evidence>
<dbReference type="Proteomes" id="UP000006545">
    <property type="component" value="Chromosome"/>
</dbReference>
<proteinExistence type="predicted"/>
<sequence>MKRLLLSLIIVSLSLTYAKGGETSPPFVTVVSEDFSLWTKGSETVPHNEMEGGKERQFMIDKTITHQPGWMGNYIYQAGGCAYLKLNDDGRAGHIQTPEMALYGEVKITFRAKILAGKQEKGQLWIALCDNNSGPVDNKDVDLTTEWQTFEMVSTQATFNEQNIFQLQPLDCDALIDDIVVERRKTVLIPPRALNPINTSSTSFQAVWTPSPDATSYLCSIYYLDMPKEVTPPTTVVEGFDQIRLSGKGKIDTTSPNYPKGWEIDLSTNGSVDITQEEGFYHSAPQALVFDAPGDYVVTPKTSAPITALSFWVRPSKVETEKDWNYTLLEVSVYSDGKWQAIANLPNTWMKPEGDFYTFDPEMLKTYDIEQVRLELIQKNEVTFYVDDITYTYESKPVPYYIIQDKEVQDTLYNVASYDPSKEHFYYVQAKDGETLSEATYPTWVDGLIGVTPQVEEATDVTETSFKAHWEKLYNAAYYQFNSYRLLKHLEEKPQQTVLYETFDQITMGSIDKPITPEETVVQLAKEQLTQSDWVLQLPAYVKGMAGVKETQPYSSTAGLVVSPVISLDADGGAFEVDVQAISTVPQDTLFVMIMKDYTDRKVDEYMRIPFPENGGAVSSSVKFAAPKDLNARKDIRIGFMSARGKPFYIDEVSILQNVRKGETLYAPYKTSFPEENALSVEHGMKGEDFAYSVQAFRTRFYFNYISEVSDLMIVKNPYRTALEEPIQDTPRSLKIYQREGGMLLTASASETVSLYNLSGHLLLQLELSEGESTFIPLPAGYYILHTSHENYKVQVK</sequence>
<dbReference type="OrthoDB" id="1056276at2"/>
<dbReference type="KEGG" id="pah:Poras_0132"/>
<reference evidence="3" key="1">
    <citation type="submission" date="2011-04" db="EMBL/GenBank/DDBJ databases">
        <title>The complete genome of Porphyromonas asaccharolytica DSM 20707.</title>
        <authorList>
            <person name="Lucas S."/>
            <person name="Han J."/>
            <person name="Lapidus A."/>
            <person name="Bruce D."/>
            <person name="Goodwin L."/>
            <person name="Pitluck S."/>
            <person name="Peters L."/>
            <person name="Kyrpides N."/>
            <person name="Mavromatis K."/>
            <person name="Ivanova N."/>
            <person name="Ovchinnikova G."/>
            <person name="Pagani I."/>
            <person name="Lu M."/>
            <person name="Detter J.C."/>
            <person name="Tapia R."/>
            <person name="Han C."/>
            <person name="Land M."/>
            <person name="Hauser L."/>
            <person name="Markowitz V."/>
            <person name="Cheng J.-F."/>
            <person name="Hugenholtz P."/>
            <person name="Woyke T."/>
            <person name="Wu D."/>
            <person name="Gronow S."/>
            <person name="Wellnitz S."/>
            <person name="Brambilla E."/>
            <person name="Klenk H.-P."/>
            <person name="Eisen J.A."/>
        </authorList>
    </citation>
    <scope>NUCLEOTIDE SEQUENCE [LARGE SCALE GENOMIC DNA]</scope>
    <source>
        <strain evidence="3">ATCC 25260 / DSM 20707 / VPI 4198</strain>
    </source>
</reference>
<keyword evidence="3" id="KW-1185">Reference proteome</keyword>
<feature type="signal peptide" evidence="1">
    <location>
        <begin position="1"/>
        <end position="18"/>
    </location>
</feature>